<comment type="caution">
    <text evidence="2">The sequence shown here is derived from an EMBL/GenBank/DDBJ whole genome shotgun (WGS) entry which is preliminary data.</text>
</comment>
<organism evidence="2 3">
    <name type="scientific">Nocardiopsis tropica</name>
    <dbReference type="NCBI Taxonomy" id="109330"/>
    <lineage>
        <taxon>Bacteria</taxon>
        <taxon>Bacillati</taxon>
        <taxon>Actinomycetota</taxon>
        <taxon>Actinomycetes</taxon>
        <taxon>Streptosporangiales</taxon>
        <taxon>Nocardiopsidaceae</taxon>
        <taxon>Nocardiopsis</taxon>
    </lineage>
</organism>
<sequence length="111" mass="11267">MSPVQIIRTVAFASIAGGVSLGLVPGGSCGAGWWPLVDMNASFGWFAYEEVSRPAIGAGLCGTTMAPVGSWAIALIVVGATLLLGAWINTPYGPQGKPEESGHQPPDATPS</sequence>
<gene>
    <name evidence="2" type="ORF">Q8A49_25605</name>
</gene>
<keyword evidence="1" id="KW-0472">Membrane</keyword>
<evidence type="ECO:0000256" key="1">
    <source>
        <dbReference type="SAM" id="Phobius"/>
    </source>
</evidence>
<reference evidence="2 3" key="1">
    <citation type="submission" date="2023-07" db="EMBL/GenBank/DDBJ databases">
        <authorList>
            <person name="Girao M."/>
            <person name="Carvalho M.F."/>
        </authorList>
    </citation>
    <scope>NUCLEOTIDE SEQUENCE [LARGE SCALE GENOMIC DNA]</scope>
    <source>
        <strain evidence="2 3">66/93</strain>
    </source>
</reference>
<keyword evidence="1" id="KW-1133">Transmembrane helix</keyword>
<evidence type="ECO:0000313" key="3">
    <source>
        <dbReference type="Proteomes" id="UP001348641"/>
    </source>
</evidence>
<dbReference type="EMBL" id="JAUUCC010000086">
    <property type="protein sequence ID" value="MEE2053881.1"/>
    <property type="molecule type" value="Genomic_DNA"/>
</dbReference>
<accession>A0ABU7KX60</accession>
<evidence type="ECO:0000313" key="2">
    <source>
        <dbReference type="EMBL" id="MEE2053881.1"/>
    </source>
</evidence>
<feature type="transmembrane region" description="Helical" evidence="1">
    <location>
        <begin position="68"/>
        <end position="88"/>
    </location>
</feature>
<proteinExistence type="predicted"/>
<feature type="transmembrane region" description="Helical" evidence="1">
    <location>
        <begin position="12"/>
        <end position="36"/>
    </location>
</feature>
<dbReference type="RefSeq" id="WP_330160792.1">
    <property type="nucleotide sequence ID" value="NZ_BAAAJA010000028.1"/>
</dbReference>
<protein>
    <submittedName>
        <fullName evidence="2">Uncharacterized protein</fullName>
    </submittedName>
</protein>
<keyword evidence="1" id="KW-0812">Transmembrane</keyword>
<dbReference type="Proteomes" id="UP001348641">
    <property type="component" value="Unassembled WGS sequence"/>
</dbReference>
<name>A0ABU7KX60_9ACTN</name>